<dbReference type="InterPro" id="IPR050863">
    <property type="entry name" value="CenT-Element_Derived"/>
</dbReference>
<dbReference type="InterPro" id="IPR009057">
    <property type="entry name" value="Homeodomain-like_sf"/>
</dbReference>
<accession>A0A814PLZ1</accession>
<sequence>MEVDDPVEIQRLSSQQDDAPVNYLSIENDIRITNTSCQVEPKDHIGRCRFNLEFNLKVITFHSNGNSINKCAQHFEIDRRIVSRWIRNQERIKGMKLKRSTFRCKSVNDLASYPFMENQLIEWIKEKRETGACISGLTIKQKAIELYNSIYMNINEASVEFKANNGWLLNFCKRKKLVVRRITTSGRDLPSNTITIIKNFFNTYQNIVNKSNFSKEKVINMDETCIYLDFPSNYTYASKGSKRVKAQKTGGEHARISAGFTASADFQFL</sequence>
<keyword evidence="1" id="KW-0238">DNA-binding</keyword>
<evidence type="ECO:0000259" key="2">
    <source>
        <dbReference type="PROSITE" id="PS51253"/>
    </source>
</evidence>
<dbReference type="SMART" id="SM00674">
    <property type="entry name" value="CENPB"/>
    <property type="match status" value="1"/>
</dbReference>
<dbReference type="InterPro" id="IPR006600">
    <property type="entry name" value="HTH_CenpB_DNA-bd_dom"/>
</dbReference>
<dbReference type="GO" id="GO:0003677">
    <property type="term" value="F:DNA binding"/>
    <property type="evidence" value="ECO:0007669"/>
    <property type="project" value="UniProtKB-KW"/>
</dbReference>
<dbReference type="PROSITE" id="PS51253">
    <property type="entry name" value="HTH_CENPB"/>
    <property type="match status" value="1"/>
</dbReference>
<dbReference type="PANTHER" id="PTHR19303">
    <property type="entry name" value="TRANSPOSON"/>
    <property type="match status" value="1"/>
</dbReference>
<dbReference type="EMBL" id="CAJNOC010007975">
    <property type="protein sequence ID" value="CAF1107941.1"/>
    <property type="molecule type" value="Genomic_DNA"/>
</dbReference>
<reference evidence="3" key="1">
    <citation type="submission" date="2021-02" db="EMBL/GenBank/DDBJ databases">
        <authorList>
            <person name="Nowell W R."/>
        </authorList>
    </citation>
    <scope>NUCLEOTIDE SEQUENCE</scope>
    <source>
        <strain evidence="3">Ploen Becks lab</strain>
    </source>
</reference>
<dbReference type="GO" id="GO:0005634">
    <property type="term" value="C:nucleus"/>
    <property type="evidence" value="ECO:0007669"/>
    <property type="project" value="TreeGrafter"/>
</dbReference>
<protein>
    <recommendedName>
        <fullName evidence="2">HTH CENPB-type domain-containing protein</fullName>
    </recommendedName>
</protein>
<proteinExistence type="predicted"/>
<dbReference type="Proteomes" id="UP000663879">
    <property type="component" value="Unassembled WGS sequence"/>
</dbReference>
<dbReference type="Gene3D" id="1.10.10.60">
    <property type="entry name" value="Homeodomain-like"/>
    <property type="match status" value="1"/>
</dbReference>
<evidence type="ECO:0000313" key="4">
    <source>
        <dbReference type="Proteomes" id="UP000663879"/>
    </source>
</evidence>
<dbReference type="AlphaFoldDB" id="A0A814PLZ1"/>
<evidence type="ECO:0000256" key="1">
    <source>
        <dbReference type="ARBA" id="ARBA00023125"/>
    </source>
</evidence>
<dbReference type="PANTHER" id="PTHR19303:SF73">
    <property type="entry name" value="PROTEIN PDC2"/>
    <property type="match status" value="1"/>
</dbReference>
<dbReference type="SUPFAM" id="SSF46689">
    <property type="entry name" value="Homeodomain-like"/>
    <property type="match status" value="1"/>
</dbReference>
<evidence type="ECO:0000313" key="3">
    <source>
        <dbReference type="EMBL" id="CAF1107941.1"/>
    </source>
</evidence>
<gene>
    <name evidence="3" type="ORF">OXX778_LOCUS21484</name>
</gene>
<organism evidence="3 4">
    <name type="scientific">Brachionus calyciflorus</name>
    <dbReference type="NCBI Taxonomy" id="104777"/>
    <lineage>
        <taxon>Eukaryota</taxon>
        <taxon>Metazoa</taxon>
        <taxon>Spiralia</taxon>
        <taxon>Gnathifera</taxon>
        <taxon>Rotifera</taxon>
        <taxon>Eurotatoria</taxon>
        <taxon>Monogononta</taxon>
        <taxon>Pseudotrocha</taxon>
        <taxon>Ploima</taxon>
        <taxon>Brachionidae</taxon>
        <taxon>Brachionus</taxon>
    </lineage>
</organism>
<feature type="domain" description="HTH CENPB-type" evidence="2">
    <location>
        <begin position="104"/>
        <end position="181"/>
    </location>
</feature>
<dbReference type="OrthoDB" id="89669at2759"/>
<comment type="caution">
    <text evidence="3">The sequence shown here is derived from an EMBL/GenBank/DDBJ whole genome shotgun (WGS) entry which is preliminary data.</text>
</comment>
<dbReference type="Pfam" id="PF03221">
    <property type="entry name" value="HTH_Tnp_Tc5"/>
    <property type="match status" value="1"/>
</dbReference>
<keyword evidence="4" id="KW-1185">Reference proteome</keyword>
<name>A0A814PLZ1_9BILA</name>